<dbReference type="PANTHER" id="PTHR47789:SF1">
    <property type="entry name" value="LAS SEVENTEEN-BINDING PROTEIN 5"/>
    <property type="match status" value="1"/>
</dbReference>
<dbReference type="OrthoDB" id="10068368at2759"/>
<name>A0A0B7NIZ0_9FUNG</name>
<sequence length="528" mass="61175">MAKIVFEEDAEIIIPESAKKQQDNDIFDQNSSEDEAPETISTSKARESLKSKAHAEKEASDKLIAAAKEKRRQREQFLKEQKEGSKRQLKEMERKARKEKLEKEYKEKMEKRKQREQEKLENGDEDEENEGVELLPSDLLQQALLEEQEDEANKRKHVTTEEFERIIAEQEAEERERAKKRKTTKEGRTVGEYTVKVLNNRPKLQKSNKNILNMRKVHMNRHSVPRKEAVVNISSGRDGAALVFRHNLSNYDQIEWFQFQQLIESISMQSSGAKEAIDAIRKKLKHGTPEQKLRALEILRLLMENSNQRFYRELVHHDKMKERFDLIIESSTEDLRVRKLLVTLLGIWAIRFKNERGMRVLQELYDKGKLYLEPRKPIPFVGLLKKSFSSYKVDAPVKPNAMPTSKSSLAILSTAQTNTVSFNFEKSKPKIIQQIAMATQSGHNLINALQHGNLDDKIIQESYLRCEQDCKKIVYYIRLVENEEWIGTLLAANEVLLKALDMHDAMLTTNSNKGEGEGGMEDPFADPR</sequence>
<evidence type="ECO:0000256" key="1">
    <source>
        <dbReference type="SAM" id="MobiDB-lite"/>
    </source>
</evidence>
<dbReference type="Gene3D" id="1.25.40.90">
    <property type="match status" value="1"/>
</dbReference>
<dbReference type="InterPro" id="IPR008942">
    <property type="entry name" value="ENTH_VHS"/>
</dbReference>
<feature type="compositionally biased region" description="Acidic residues" evidence="1">
    <location>
        <begin position="518"/>
        <end position="528"/>
    </location>
</feature>
<dbReference type="Gene3D" id="1.20.58.160">
    <property type="match status" value="1"/>
</dbReference>
<dbReference type="GO" id="GO:0030479">
    <property type="term" value="C:actin cortical patch"/>
    <property type="evidence" value="ECO:0007669"/>
    <property type="project" value="TreeGrafter"/>
</dbReference>
<evidence type="ECO:0000259" key="2">
    <source>
        <dbReference type="PROSITE" id="PS50179"/>
    </source>
</evidence>
<protein>
    <recommendedName>
        <fullName evidence="2">VHS domain-containing protein</fullName>
    </recommendedName>
</protein>
<feature type="domain" description="VHS" evidence="2">
    <location>
        <begin position="255"/>
        <end position="367"/>
    </location>
</feature>
<dbReference type="GO" id="GO:0043130">
    <property type="term" value="F:ubiquitin binding"/>
    <property type="evidence" value="ECO:0007669"/>
    <property type="project" value="InterPro"/>
</dbReference>
<dbReference type="AlphaFoldDB" id="A0A0B7NIZ0"/>
<organism evidence="3 4">
    <name type="scientific">Parasitella parasitica</name>
    <dbReference type="NCBI Taxonomy" id="35722"/>
    <lineage>
        <taxon>Eukaryota</taxon>
        <taxon>Fungi</taxon>
        <taxon>Fungi incertae sedis</taxon>
        <taxon>Mucoromycota</taxon>
        <taxon>Mucoromycotina</taxon>
        <taxon>Mucoromycetes</taxon>
        <taxon>Mucorales</taxon>
        <taxon>Mucorineae</taxon>
        <taxon>Mucoraceae</taxon>
        <taxon>Parasitella</taxon>
    </lineage>
</organism>
<dbReference type="CDD" id="cd16980">
    <property type="entry name" value="VHS_Lsb5"/>
    <property type="match status" value="1"/>
</dbReference>
<dbReference type="Proteomes" id="UP000054107">
    <property type="component" value="Unassembled WGS sequence"/>
</dbReference>
<dbReference type="GO" id="GO:0007034">
    <property type="term" value="P:vacuolar transport"/>
    <property type="evidence" value="ECO:0007669"/>
    <property type="project" value="UniProtKB-ARBA"/>
</dbReference>
<feature type="compositionally biased region" description="Basic and acidic residues" evidence="1">
    <location>
        <begin position="72"/>
        <end position="122"/>
    </location>
</feature>
<dbReference type="STRING" id="35722.A0A0B7NIZ0"/>
<keyword evidence="4" id="KW-1185">Reference proteome</keyword>
<dbReference type="EMBL" id="LN733663">
    <property type="protein sequence ID" value="CEP17387.1"/>
    <property type="molecule type" value="Genomic_DNA"/>
</dbReference>
<dbReference type="SMART" id="SM00288">
    <property type="entry name" value="VHS"/>
    <property type="match status" value="1"/>
</dbReference>
<evidence type="ECO:0000313" key="4">
    <source>
        <dbReference type="Proteomes" id="UP000054107"/>
    </source>
</evidence>
<accession>A0A0B7NIZ0</accession>
<feature type="compositionally biased region" description="Basic and acidic residues" evidence="1">
    <location>
        <begin position="44"/>
        <end position="61"/>
    </location>
</feature>
<feature type="region of interest" description="Disordered" evidence="1">
    <location>
        <begin position="15"/>
        <end position="133"/>
    </location>
</feature>
<dbReference type="PROSITE" id="PS50179">
    <property type="entry name" value="VHS"/>
    <property type="match status" value="1"/>
</dbReference>
<feature type="region of interest" description="Disordered" evidence="1">
    <location>
        <begin position="508"/>
        <end position="528"/>
    </location>
</feature>
<dbReference type="GO" id="GO:0035091">
    <property type="term" value="F:phosphatidylinositol binding"/>
    <property type="evidence" value="ECO:0007669"/>
    <property type="project" value="InterPro"/>
</dbReference>
<dbReference type="GO" id="GO:0007015">
    <property type="term" value="P:actin filament organization"/>
    <property type="evidence" value="ECO:0007669"/>
    <property type="project" value="InterPro"/>
</dbReference>
<dbReference type="SUPFAM" id="SSF48464">
    <property type="entry name" value="ENTH/VHS domain"/>
    <property type="match status" value="1"/>
</dbReference>
<dbReference type="SUPFAM" id="SSF89009">
    <property type="entry name" value="GAT-like domain"/>
    <property type="match status" value="1"/>
</dbReference>
<gene>
    <name evidence="3" type="primary">PARPA_11683.1 scaffold 44482</name>
</gene>
<dbReference type="InterPro" id="IPR002014">
    <property type="entry name" value="VHS_dom"/>
</dbReference>
<dbReference type="InterPro" id="IPR045007">
    <property type="entry name" value="LSB5"/>
</dbReference>
<dbReference type="GO" id="GO:0051666">
    <property type="term" value="P:actin cortical patch localization"/>
    <property type="evidence" value="ECO:0007669"/>
    <property type="project" value="TreeGrafter"/>
</dbReference>
<dbReference type="InterPro" id="IPR038425">
    <property type="entry name" value="GAT_sf"/>
</dbReference>
<proteinExistence type="predicted"/>
<dbReference type="PANTHER" id="PTHR47789">
    <property type="entry name" value="LAS SEVENTEEN-BINDING PROTEIN 5"/>
    <property type="match status" value="1"/>
</dbReference>
<dbReference type="GO" id="GO:0006897">
    <property type="term" value="P:endocytosis"/>
    <property type="evidence" value="ECO:0007669"/>
    <property type="project" value="InterPro"/>
</dbReference>
<dbReference type="Pfam" id="PF00790">
    <property type="entry name" value="VHS"/>
    <property type="match status" value="1"/>
</dbReference>
<reference evidence="3 4" key="1">
    <citation type="submission" date="2014-09" db="EMBL/GenBank/DDBJ databases">
        <authorList>
            <person name="Ellenberger Sabrina"/>
        </authorList>
    </citation>
    <scope>NUCLEOTIDE SEQUENCE [LARGE SCALE GENOMIC DNA]</scope>
    <source>
        <strain evidence="3 4">CBS 412.66</strain>
    </source>
</reference>
<evidence type="ECO:0000313" key="3">
    <source>
        <dbReference type="EMBL" id="CEP17387.1"/>
    </source>
</evidence>